<name>A0A0K0DYF1_STRER</name>
<dbReference type="PROSITE" id="PS50041">
    <property type="entry name" value="C_TYPE_LECTIN_2"/>
    <property type="match status" value="1"/>
</dbReference>
<keyword evidence="4" id="KW-1185">Reference proteome</keyword>
<proteinExistence type="predicted"/>
<dbReference type="PANTHER" id="PTHR31024:SF3">
    <property type="entry name" value="C-TYPE LECTIN-RELATED"/>
    <property type="match status" value="1"/>
</dbReference>
<dbReference type="InterPro" id="IPR001304">
    <property type="entry name" value="C-type_lectin-like"/>
</dbReference>
<dbReference type="InterPro" id="IPR002035">
    <property type="entry name" value="VWF_A"/>
</dbReference>
<accession>A0A0K0DYF1</accession>
<evidence type="ECO:0000259" key="3">
    <source>
        <dbReference type="PROSITE" id="PS50234"/>
    </source>
</evidence>
<evidence type="ECO:0000256" key="1">
    <source>
        <dbReference type="SAM" id="SignalP"/>
    </source>
</evidence>
<sequence>MKIIINLLFVITILINQNLTLSLTNPEDFPLTPKNFDSFGTRNCTSIIHGTAYLDIVVILDTSKGADELGFNGEKGSVITILSALNIGQGENKQVSRIAIITASSEANIVSDLNKYNSKNDAIRDIMKIQYSSNTGEAIDIEKALKAAESIIQTSGRGDNFKKIILLYSSETDYDCSHELSFATTDESPCRTAANLKNKGVYIITAALQFKDSGYNPPAKSIASPCFAVTVKSLPEMFVEMFTYANCFCESVFSQFFDENTCYKSGECLYFENTPTGYTIAQKVASVANGTLVDIRNEQKQNFIMKIANNSLPIFIGLNQLQRNGTWMWDTGYVFDNSYNKFYNNNENKNGMCAMLNSDGYWYATTCSSYKSPKPYVYQVNACDAGNFCYDKK</sequence>
<dbReference type="Gene3D" id="3.10.100.10">
    <property type="entry name" value="Mannose-Binding Protein A, subunit A"/>
    <property type="match status" value="1"/>
</dbReference>
<reference evidence="5" key="1">
    <citation type="submission" date="2015-08" db="UniProtKB">
        <authorList>
            <consortium name="WormBaseParasite"/>
        </authorList>
    </citation>
    <scope>IDENTIFICATION</scope>
</reference>
<keyword evidence="1" id="KW-0732">Signal</keyword>
<dbReference type="SMART" id="SM00327">
    <property type="entry name" value="VWA"/>
    <property type="match status" value="1"/>
</dbReference>
<dbReference type="InterPro" id="IPR016186">
    <property type="entry name" value="C-type_lectin-like/link_sf"/>
</dbReference>
<dbReference type="CDD" id="cd01450">
    <property type="entry name" value="vWFA_subfamily_ECM"/>
    <property type="match status" value="1"/>
</dbReference>
<dbReference type="InterPro" id="IPR016187">
    <property type="entry name" value="CTDL_fold"/>
</dbReference>
<dbReference type="AlphaFoldDB" id="A0A0K0DYF1"/>
<dbReference type="SMART" id="SM00034">
    <property type="entry name" value="CLECT"/>
    <property type="match status" value="1"/>
</dbReference>
<evidence type="ECO:0000313" key="4">
    <source>
        <dbReference type="Proteomes" id="UP000035681"/>
    </source>
</evidence>
<evidence type="ECO:0000313" key="6">
    <source>
        <dbReference type="WBParaSite" id="TCONS_00006512.p1"/>
    </source>
</evidence>
<organism evidence="5">
    <name type="scientific">Strongyloides stercoralis</name>
    <name type="common">Threadworm</name>
    <dbReference type="NCBI Taxonomy" id="6248"/>
    <lineage>
        <taxon>Eukaryota</taxon>
        <taxon>Metazoa</taxon>
        <taxon>Ecdysozoa</taxon>
        <taxon>Nematoda</taxon>
        <taxon>Chromadorea</taxon>
        <taxon>Rhabditida</taxon>
        <taxon>Tylenchina</taxon>
        <taxon>Panagrolaimomorpha</taxon>
        <taxon>Strongyloidoidea</taxon>
        <taxon>Strongyloididae</taxon>
        <taxon>Strongyloides</taxon>
    </lineage>
</organism>
<dbReference type="SUPFAM" id="SSF53300">
    <property type="entry name" value="vWA-like"/>
    <property type="match status" value="1"/>
</dbReference>
<dbReference type="Gene3D" id="3.40.50.410">
    <property type="entry name" value="von Willebrand factor, type A domain"/>
    <property type="match status" value="1"/>
</dbReference>
<dbReference type="Pfam" id="PF00059">
    <property type="entry name" value="Lectin_C"/>
    <property type="match status" value="1"/>
</dbReference>
<evidence type="ECO:0000259" key="2">
    <source>
        <dbReference type="PROSITE" id="PS50041"/>
    </source>
</evidence>
<dbReference type="SUPFAM" id="SSF56436">
    <property type="entry name" value="C-type lectin-like"/>
    <property type="match status" value="1"/>
</dbReference>
<dbReference type="Pfam" id="PF00092">
    <property type="entry name" value="VWA"/>
    <property type="match status" value="1"/>
</dbReference>
<feature type="chain" id="PRO_5005327237" evidence="1">
    <location>
        <begin position="23"/>
        <end position="393"/>
    </location>
</feature>
<dbReference type="Proteomes" id="UP000035681">
    <property type="component" value="Unplaced"/>
</dbReference>
<dbReference type="InterPro" id="IPR036465">
    <property type="entry name" value="vWFA_dom_sf"/>
</dbReference>
<dbReference type="PROSITE" id="PS50234">
    <property type="entry name" value="VWFA"/>
    <property type="match status" value="1"/>
</dbReference>
<dbReference type="CDD" id="cd00037">
    <property type="entry name" value="CLECT"/>
    <property type="match status" value="1"/>
</dbReference>
<dbReference type="WBParaSite" id="SSTP_0000226600.1">
    <property type="protein sequence ID" value="SSTP_0000226600.1"/>
    <property type="gene ID" value="SSTP_0000226600"/>
</dbReference>
<feature type="domain" description="C-type lectin" evidence="2">
    <location>
        <begin position="264"/>
        <end position="368"/>
    </location>
</feature>
<protein>
    <submittedName>
        <fullName evidence="5 6">C-type lectin domain-containing protein</fullName>
    </submittedName>
</protein>
<dbReference type="WBParaSite" id="TCONS_00006512.p1">
    <property type="protein sequence ID" value="TCONS_00006512.p1"/>
    <property type="gene ID" value="XLOC_004655"/>
</dbReference>
<feature type="domain" description="VWFA" evidence="3">
    <location>
        <begin position="55"/>
        <end position="224"/>
    </location>
</feature>
<feature type="signal peptide" evidence="1">
    <location>
        <begin position="1"/>
        <end position="22"/>
    </location>
</feature>
<evidence type="ECO:0000313" key="5">
    <source>
        <dbReference type="WBParaSite" id="SSTP_0000226600.1"/>
    </source>
</evidence>
<dbReference type="PANTHER" id="PTHR31024">
    <property type="entry name" value="C-TYPE LECTIN"/>
    <property type="match status" value="1"/>
</dbReference>
<dbReference type="STRING" id="6248.A0A0K0DYF1"/>